<dbReference type="HOGENOM" id="CLU_128610_2_0_9"/>
<evidence type="ECO:0000256" key="1">
    <source>
        <dbReference type="SAM" id="Phobius"/>
    </source>
</evidence>
<dbReference type="AlphaFoldDB" id="B1I4Y8"/>
<gene>
    <name evidence="2" type="ordered locus">Daud_1554</name>
</gene>
<feature type="transmembrane region" description="Helical" evidence="1">
    <location>
        <begin position="6"/>
        <end position="26"/>
    </location>
</feature>
<evidence type="ECO:0000313" key="2">
    <source>
        <dbReference type="EMBL" id="ACA60056.1"/>
    </source>
</evidence>
<dbReference type="RefSeq" id="WP_012302637.1">
    <property type="nucleotide sequence ID" value="NC_010424.1"/>
</dbReference>
<keyword evidence="1" id="KW-0812">Transmembrane</keyword>
<dbReference type="STRING" id="477974.Daud_1554"/>
<proteinExistence type="predicted"/>
<dbReference type="KEGG" id="dau:Daud_1554"/>
<accession>B1I4Y8</accession>
<dbReference type="EMBL" id="CP000860">
    <property type="protein sequence ID" value="ACA60056.1"/>
    <property type="molecule type" value="Genomic_DNA"/>
</dbReference>
<feature type="transmembrane region" description="Helical" evidence="1">
    <location>
        <begin position="58"/>
        <end position="80"/>
    </location>
</feature>
<organism evidence="2 3">
    <name type="scientific">Desulforudis audaxviator (strain MP104C)</name>
    <dbReference type="NCBI Taxonomy" id="477974"/>
    <lineage>
        <taxon>Bacteria</taxon>
        <taxon>Bacillati</taxon>
        <taxon>Bacillota</taxon>
        <taxon>Clostridia</taxon>
        <taxon>Thermoanaerobacterales</taxon>
        <taxon>Candidatus Desulforudaceae</taxon>
        <taxon>Candidatus Desulforudis</taxon>
    </lineage>
</organism>
<protein>
    <recommendedName>
        <fullName evidence="4">Integral membrane protein</fullName>
    </recommendedName>
</protein>
<evidence type="ECO:0000313" key="3">
    <source>
        <dbReference type="Proteomes" id="UP000008544"/>
    </source>
</evidence>
<dbReference type="InterPro" id="IPR019649">
    <property type="entry name" value="DUF2512"/>
</dbReference>
<sequence>MASAVVLAVKFVYTAVILFGALGLFGHFSPANILITSAVLAVLLYAIGDLWVLPNYGVWSATVVDVLLVGLIIWATELILIGLGVPILNLAAALGVIAAAEHLFHLYLSKADLQQ</sequence>
<keyword evidence="1" id="KW-1133">Transmembrane helix</keyword>
<dbReference type="Proteomes" id="UP000008544">
    <property type="component" value="Chromosome"/>
</dbReference>
<evidence type="ECO:0008006" key="4">
    <source>
        <dbReference type="Google" id="ProtNLM"/>
    </source>
</evidence>
<keyword evidence="3" id="KW-1185">Reference proteome</keyword>
<name>B1I4Y8_DESAP</name>
<feature type="transmembrane region" description="Helical" evidence="1">
    <location>
        <begin position="33"/>
        <end position="52"/>
    </location>
</feature>
<reference evidence="3" key="1">
    <citation type="submission" date="2007-10" db="EMBL/GenBank/DDBJ databases">
        <title>Complete sequence of chromosome of Desulforudis audaxviator MP104C.</title>
        <authorList>
            <person name="Copeland A."/>
            <person name="Lucas S."/>
            <person name="Lapidus A."/>
            <person name="Barry K."/>
            <person name="Glavina del Rio T."/>
            <person name="Dalin E."/>
            <person name="Tice H."/>
            <person name="Bruce D."/>
            <person name="Pitluck S."/>
            <person name="Lowry S.R."/>
            <person name="Larimer F."/>
            <person name="Land M.L."/>
            <person name="Hauser L."/>
            <person name="Kyrpides N."/>
            <person name="Ivanova N.N."/>
            <person name="Richardson P."/>
        </authorList>
    </citation>
    <scope>NUCLEOTIDE SEQUENCE [LARGE SCALE GENOMIC DNA]</scope>
    <source>
        <strain evidence="3">MP104C</strain>
    </source>
</reference>
<reference evidence="2 3" key="2">
    <citation type="journal article" date="2008" name="Science">
        <title>Environmental genomics reveals a single-species ecosystem deep within Earth.</title>
        <authorList>
            <person name="Chivian D."/>
            <person name="Brodie E.L."/>
            <person name="Alm E.J."/>
            <person name="Culley D.E."/>
            <person name="Dehal P.S."/>
            <person name="Desantis T.Z."/>
            <person name="Gihring T.M."/>
            <person name="Lapidus A."/>
            <person name="Lin L.H."/>
            <person name="Lowry S.R."/>
            <person name="Moser D.P."/>
            <person name="Richardson P.M."/>
            <person name="Southam G."/>
            <person name="Wanger G."/>
            <person name="Pratt L.M."/>
            <person name="Andersen G.L."/>
            <person name="Hazen T.C."/>
            <person name="Brockman F.J."/>
            <person name="Arkin A.P."/>
            <person name="Onstott T.C."/>
        </authorList>
    </citation>
    <scope>NUCLEOTIDE SEQUENCE [LARGE SCALE GENOMIC DNA]</scope>
    <source>
        <strain evidence="2 3">MP104C</strain>
    </source>
</reference>
<feature type="transmembrane region" description="Helical" evidence="1">
    <location>
        <begin position="87"/>
        <end position="108"/>
    </location>
</feature>
<dbReference type="Pfam" id="PF10710">
    <property type="entry name" value="DUF2512"/>
    <property type="match status" value="1"/>
</dbReference>
<keyword evidence="1" id="KW-0472">Membrane</keyword>